<evidence type="ECO:0000256" key="2">
    <source>
        <dbReference type="ARBA" id="ARBA00012418"/>
    </source>
</evidence>
<dbReference type="GO" id="GO:0003677">
    <property type="term" value="F:DNA binding"/>
    <property type="evidence" value="ECO:0007669"/>
    <property type="project" value="InterPro"/>
</dbReference>
<keyword evidence="5" id="KW-0548">Nucleotidyltransferase</keyword>
<keyword evidence="11" id="KW-1185">Reference proteome</keyword>
<organism evidence="10 11">
    <name type="scientific">Candidula unifasciata</name>
    <dbReference type="NCBI Taxonomy" id="100452"/>
    <lineage>
        <taxon>Eukaryota</taxon>
        <taxon>Metazoa</taxon>
        <taxon>Spiralia</taxon>
        <taxon>Lophotrochozoa</taxon>
        <taxon>Mollusca</taxon>
        <taxon>Gastropoda</taxon>
        <taxon>Heterobranchia</taxon>
        <taxon>Euthyneura</taxon>
        <taxon>Panpulmonata</taxon>
        <taxon>Eupulmonata</taxon>
        <taxon>Stylommatophora</taxon>
        <taxon>Helicina</taxon>
        <taxon>Helicoidea</taxon>
        <taxon>Geomitridae</taxon>
        <taxon>Candidula</taxon>
    </lineage>
</organism>
<dbReference type="PANTHER" id="PTHR19376:SF11">
    <property type="entry name" value="DNA-DIRECTED RNA POLYMERASE I SUBUNIT RPA1"/>
    <property type="match status" value="1"/>
</dbReference>
<evidence type="ECO:0000313" key="11">
    <source>
        <dbReference type="Proteomes" id="UP000678393"/>
    </source>
</evidence>
<evidence type="ECO:0000259" key="9">
    <source>
        <dbReference type="Pfam" id="PF04998"/>
    </source>
</evidence>
<reference evidence="10" key="1">
    <citation type="submission" date="2021-04" db="EMBL/GenBank/DDBJ databases">
        <authorList>
            <consortium name="Molecular Ecology Group"/>
        </authorList>
    </citation>
    <scope>NUCLEOTIDE SEQUENCE</scope>
</reference>
<dbReference type="EC" id="2.7.7.6" evidence="2"/>
<evidence type="ECO:0000256" key="8">
    <source>
        <dbReference type="ARBA" id="ARBA00074527"/>
    </source>
</evidence>
<evidence type="ECO:0000256" key="4">
    <source>
        <dbReference type="ARBA" id="ARBA00022679"/>
    </source>
</evidence>
<dbReference type="Gene3D" id="3.30.70.2850">
    <property type="match status" value="1"/>
</dbReference>
<dbReference type="EMBL" id="CAJHNH020000014">
    <property type="protein sequence ID" value="CAG5114593.1"/>
    <property type="molecule type" value="Genomic_DNA"/>
</dbReference>
<evidence type="ECO:0000256" key="3">
    <source>
        <dbReference type="ARBA" id="ARBA00022478"/>
    </source>
</evidence>
<dbReference type="Proteomes" id="UP000678393">
    <property type="component" value="Unassembled WGS sequence"/>
</dbReference>
<comment type="similarity">
    <text evidence="1">Belongs to the RNA polymerase beta' chain family.</text>
</comment>
<evidence type="ECO:0000256" key="5">
    <source>
        <dbReference type="ARBA" id="ARBA00022695"/>
    </source>
</evidence>
<feature type="non-terminal residue" evidence="10">
    <location>
        <position position="213"/>
    </location>
</feature>
<dbReference type="CDD" id="cd02735">
    <property type="entry name" value="RNAP_I_Rpa1_C"/>
    <property type="match status" value="1"/>
</dbReference>
<evidence type="ECO:0000256" key="1">
    <source>
        <dbReference type="ARBA" id="ARBA00006460"/>
    </source>
</evidence>
<dbReference type="AlphaFoldDB" id="A0A8S3YBK1"/>
<accession>A0A8S3YBK1</accession>
<dbReference type="Gene3D" id="1.10.150.390">
    <property type="match status" value="1"/>
</dbReference>
<dbReference type="SUPFAM" id="SSF64484">
    <property type="entry name" value="beta and beta-prime subunits of DNA dependent RNA-polymerase"/>
    <property type="match status" value="1"/>
</dbReference>
<sequence>ALSHAFVEDFKLDERKHRWCTVTFYYIQSYLQLDIKLLLEKTIRNAVIHQVKGINRALVSEEKEDGESVLHLKTEGVNILEMFKYPEILDLNKMYSNCIHTMAQTYGIEAANRVIIKEIQNVFGVYGIAVDYRHLSLLADYMTSRGQYDAFNRRDIMYNTSPLQKMTFETTMNFLLNACVSGHKDDLHSPSSRLVMGKLVGVGTGCFEVLDVL</sequence>
<feature type="domain" description="RNA polymerase Rpb1" evidence="9">
    <location>
        <begin position="40"/>
        <end position="161"/>
    </location>
</feature>
<dbReference type="GO" id="GO:0005736">
    <property type="term" value="C:RNA polymerase I complex"/>
    <property type="evidence" value="ECO:0007669"/>
    <property type="project" value="TreeGrafter"/>
</dbReference>
<keyword evidence="3" id="KW-0240">DNA-directed RNA polymerase</keyword>
<evidence type="ECO:0000256" key="7">
    <source>
        <dbReference type="ARBA" id="ARBA00074245"/>
    </source>
</evidence>
<keyword evidence="4" id="KW-0808">Transferase</keyword>
<comment type="caution">
    <text evidence="10">The sequence shown here is derived from an EMBL/GenBank/DDBJ whole genome shotgun (WGS) entry which is preliminary data.</text>
</comment>
<dbReference type="FunFam" id="1.10.150.390:FF:000005">
    <property type="entry name" value="DNA-directed RNA polymerase subunit"/>
    <property type="match status" value="1"/>
</dbReference>
<proteinExistence type="inferred from homology"/>
<protein>
    <recommendedName>
        <fullName evidence="7">DNA-directed RNA polymerase I subunit RPA1</fullName>
        <ecNumber evidence="2">2.7.7.6</ecNumber>
    </recommendedName>
    <alternativeName>
        <fullName evidence="8">DNA-directed RNA polymerase I subunit rpa1</fullName>
    </alternativeName>
</protein>
<evidence type="ECO:0000313" key="10">
    <source>
        <dbReference type="EMBL" id="CAG5114593.1"/>
    </source>
</evidence>
<dbReference type="GO" id="GO:0006351">
    <property type="term" value="P:DNA-templated transcription"/>
    <property type="evidence" value="ECO:0007669"/>
    <property type="project" value="InterPro"/>
</dbReference>
<name>A0A8S3YBK1_9EUPU</name>
<dbReference type="PANTHER" id="PTHR19376">
    <property type="entry name" value="DNA-DIRECTED RNA POLYMERASE"/>
    <property type="match status" value="1"/>
</dbReference>
<dbReference type="OrthoDB" id="270392at2759"/>
<dbReference type="InterPro" id="IPR045867">
    <property type="entry name" value="DNA-dir_RpoC_beta_prime"/>
</dbReference>
<dbReference type="GO" id="GO:0003899">
    <property type="term" value="F:DNA-directed RNA polymerase activity"/>
    <property type="evidence" value="ECO:0007669"/>
    <property type="project" value="UniProtKB-EC"/>
</dbReference>
<keyword evidence="6" id="KW-0804">Transcription</keyword>
<dbReference type="InterPro" id="IPR047107">
    <property type="entry name" value="DNA-dir_RNA_pol1_lsu_C"/>
</dbReference>
<gene>
    <name evidence="10" type="ORF">CUNI_LOCUS151</name>
</gene>
<dbReference type="InterPro" id="IPR007081">
    <property type="entry name" value="RNA_pol_Rpb1_5"/>
</dbReference>
<evidence type="ECO:0000256" key="6">
    <source>
        <dbReference type="ARBA" id="ARBA00023163"/>
    </source>
</evidence>
<dbReference type="Pfam" id="PF04998">
    <property type="entry name" value="RNA_pol_Rpb1_5"/>
    <property type="match status" value="1"/>
</dbReference>